<dbReference type="RefSeq" id="WP_108213352.1">
    <property type="nucleotide sequence ID" value="NZ_QBKI01000011.1"/>
</dbReference>
<organism evidence="1 2">
    <name type="scientific">Pontibacter mucosus</name>
    <dbReference type="NCBI Taxonomy" id="1649266"/>
    <lineage>
        <taxon>Bacteria</taxon>
        <taxon>Pseudomonadati</taxon>
        <taxon>Bacteroidota</taxon>
        <taxon>Cytophagia</taxon>
        <taxon>Cytophagales</taxon>
        <taxon>Hymenobacteraceae</taxon>
        <taxon>Pontibacter</taxon>
    </lineage>
</organism>
<dbReference type="AlphaFoldDB" id="A0A2T5YD33"/>
<name>A0A2T5YD33_9BACT</name>
<reference evidence="1 2" key="1">
    <citation type="submission" date="2018-04" db="EMBL/GenBank/DDBJ databases">
        <title>Genomic Encyclopedia of Archaeal and Bacterial Type Strains, Phase II (KMG-II): from individual species to whole genera.</title>
        <authorList>
            <person name="Goeker M."/>
        </authorList>
    </citation>
    <scope>NUCLEOTIDE SEQUENCE [LARGE SCALE GENOMIC DNA]</scope>
    <source>
        <strain evidence="1 2">DSM 100162</strain>
    </source>
</reference>
<evidence type="ECO:0000313" key="2">
    <source>
        <dbReference type="Proteomes" id="UP000244225"/>
    </source>
</evidence>
<protein>
    <submittedName>
        <fullName evidence="1">Uncharacterized protein</fullName>
    </submittedName>
</protein>
<proteinExistence type="predicted"/>
<dbReference type="Proteomes" id="UP000244225">
    <property type="component" value="Unassembled WGS sequence"/>
</dbReference>
<keyword evidence="2" id="KW-1185">Reference proteome</keyword>
<accession>A0A2T5YD33</accession>
<sequence>MKEALPEPEKAQIIGEPMGARYFSLYNNGDLSVPVAANCPIENLERAKSIYGENFTIRLHITKETYP</sequence>
<evidence type="ECO:0000313" key="1">
    <source>
        <dbReference type="EMBL" id="PTX14426.1"/>
    </source>
</evidence>
<gene>
    <name evidence="1" type="ORF">C8N40_11191</name>
</gene>
<comment type="caution">
    <text evidence="1">The sequence shown here is derived from an EMBL/GenBank/DDBJ whole genome shotgun (WGS) entry which is preliminary data.</text>
</comment>
<dbReference type="EMBL" id="QBKI01000011">
    <property type="protein sequence ID" value="PTX14426.1"/>
    <property type="molecule type" value="Genomic_DNA"/>
</dbReference>